<organism evidence="1 2">
    <name type="scientific">Brachyspira innocens</name>
    <dbReference type="NCBI Taxonomy" id="13264"/>
    <lineage>
        <taxon>Bacteria</taxon>
        <taxon>Pseudomonadati</taxon>
        <taxon>Spirochaetota</taxon>
        <taxon>Spirochaetia</taxon>
        <taxon>Brachyspirales</taxon>
        <taxon>Brachyspiraceae</taxon>
        <taxon>Brachyspira</taxon>
    </lineage>
</organism>
<protein>
    <submittedName>
        <fullName evidence="1">Uncharacterized protein</fullName>
    </submittedName>
</protein>
<feature type="non-terminal residue" evidence="1">
    <location>
        <position position="137"/>
    </location>
</feature>
<name>A0ABT8Z2D8_9SPIR</name>
<comment type="caution">
    <text evidence="1">The sequence shown here is derived from an EMBL/GenBank/DDBJ whole genome shotgun (WGS) entry which is preliminary data.</text>
</comment>
<dbReference type="EMBL" id="JAUPBM010000299">
    <property type="protein sequence ID" value="MDO7021754.1"/>
    <property type="molecule type" value="Genomic_DNA"/>
</dbReference>
<evidence type="ECO:0000313" key="2">
    <source>
        <dbReference type="Proteomes" id="UP001175147"/>
    </source>
</evidence>
<dbReference type="RefSeq" id="WP_304392531.1">
    <property type="nucleotide sequence ID" value="NZ_JAUPBM010000299.1"/>
</dbReference>
<proteinExistence type="predicted"/>
<keyword evidence="2" id="KW-1185">Reference proteome</keyword>
<accession>A0ABT8Z2D8</accession>
<dbReference type="Proteomes" id="UP001175147">
    <property type="component" value="Unassembled WGS sequence"/>
</dbReference>
<reference evidence="1" key="1">
    <citation type="submission" date="2023-07" db="EMBL/GenBank/DDBJ databases">
        <title>Mucosal microbiota of week-old chicken and adult hens.</title>
        <authorList>
            <person name="Volf J."/>
            <person name="Karasova D."/>
            <person name="Crhanova M."/>
            <person name="Faldynova M."/>
            <person name="Prikrylova H."/>
            <person name="Zeman M."/>
            <person name="Babak V."/>
            <person name="Rajova J."/>
            <person name="Rychlik I."/>
        </authorList>
    </citation>
    <scope>NUCLEOTIDE SEQUENCE</scope>
    <source>
        <strain evidence="1">ET902</strain>
    </source>
</reference>
<sequence length="137" mass="16207">MKKRGEVNIAIANYLYNNSNNIVKNINNNFNTNDINHIIIGRLYYGIYLIAKDYLINNCNYVTKCIKRNTCDFYKNNTCDLECLKHKTYTNVKKHKHKPSLWEELANNISQFPVNENKNTIKTCGEHFAELRESYEY</sequence>
<evidence type="ECO:0000313" key="1">
    <source>
        <dbReference type="EMBL" id="MDO7021754.1"/>
    </source>
</evidence>
<gene>
    <name evidence="1" type="ORF">Q5M86_13360</name>
</gene>